<keyword evidence="2" id="KW-0455">Luminescence</keyword>
<reference evidence="6 8" key="2">
    <citation type="journal article" date="2018" name="Nat. Biotechnol.">
        <title>A standardized bacterial taxonomy based on genome phylogeny substantially revises the tree of life.</title>
        <authorList>
            <person name="Parks D.H."/>
            <person name="Chuvochina M."/>
            <person name="Waite D.W."/>
            <person name="Rinke C."/>
            <person name="Skarshewski A."/>
            <person name="Chaumeil P.A."/>
            <person name="Hugenholtz P."/>
        </authorList>
    </citation>
    <scope>NUCLEOTIDE SEQUENCE [LARGE SCALE GENOMIC DNA]</scope>
    <source>
        <strain evidence="6">UBA11978</strain>
    </source>
</reference>
<dbReference type="Gene3D" id="3.40.50.80">
    <property type="entry name" value="Nucleotide-binding domain of ferredoxin-NADP reductase (FNR) module"/>
    <property type="match status" value="1"/>
</dbReference>
<dbReference type="PROSITE" id="PS51384">
    <property type="entry name" value="FAD_FR"/>
    <property type="match status" value="1"/>
</dbReference>
<feature type="domain" description="FAD-binding FR-type" evidence="4">
    <location>
        <begin position="1"/>
        <end position="99"/>
    </location>
</feature>
<dbReference type="STRING" id="589873.EP12_17545"/>
<evidence type="ECO:0000256" key="1">
    <source>
        <dbReference type="ARBA" id="ARBA00023002"/>
    </source>
</evidence>
<dbReference type="eggNOG" id="COG0543">
    <property type="taxonomic scope" value="Bacteria"/>
</dbReference>
<dbReference type="PATRIC" id="fig|589873.4.peg.3804"/>
<keyword evidence="1 5" id="KW-0560">Oxidoreductase</keyword>
<dbReference type="Pfam" id="PF00175">
    <property type="entry name" value="NAD_binding_1"/>
    <property type="match status" value="1"/>
</dbReference>
<comment type="similarity">
    <text evidence="3">Belongs to the Fre/LuxG FAD/NAD(P) flavoprotein oxidoreductase family.</text>
</comment>
<dbReference type="KEGG" id="aal:EP13_16795"/>
<dbReference type="PANTHER" id="PTHR47354:SF7">
    <property type="entry name" value="NAD(P)H-FLAVIN REDUCTASE"/>
    <property type="match status" value="1"/>
</dbReference>
<evidence type="ECO:0000256" key="2">
    <source>
        <dbReference type="ARBA" id="ARBA00023223"/>
    </source>
</evidence>
<dbReference type="EC" id="1.16.1.3" evidence="5"/>
<reference evidence="5 7" key="1">
    <citation type="submission" date="2014-06" db="EMBL/GenBank/DDBJ databases">
        <title>Genomes of Alteromonas australica, a world apart.</title>
        <authorList>
            <person name="Gonzaga A."/>
            <person name="Lopez-Perez M."/>
            <person name="Rodriguez-Valera F."/>
        </authorList>
    </citation>
    <scope>NUCLEOTIDE SEQUENCE [LARGE SCALE GENOMIC DNA]</scope>
    <source>
        <strain evidence="5 7">H 17</strain>
    </source>
</reference>
<sequence>MSHIKCQVASITPLTDVVKKVVLTPPAPLDFQAGQYAMVVMGEKDMRPFSIANAAYDNARIELHIGAEAGNAYAGEVLARMEAEGEITISVNNGDAFLQSNGLPMVLIAGGTGFSYTYSILQQHLHSNDTTPITLYWGGKHASDLYLSDALEALASTHSHFTFVPVVEFAEDNWKGRTGWVHHAVMADHADFANIQVYVAGRFEMAKTIRDDLTARGLKLENLFGDAFAFI</sequence>
<dbReference type="Gene3D" id="2.40.30.10">
    <property type="entry name" value="Translation factors"/>
    <property type="match status" value="1"/>
</dbReference>
<accession>A0A075P5J6</accession>
<evidence type="ECO:0000259" key="4">
    <source>
        <dbReference type="PROSITE" id="PS51384"/>
    </source>
</evidence>
<keyword evidence="7" id="KW-1185">Reference proteome</keyword>
<dbReference type="GeneID" id="78256542"/>
<dbReference type="GO" id="GO:0008218">
    <property type="term" value="P:bioluminescence"/>
    <property type="evidence" value="ECO:0007669"/>
    <property type="project" value="UniProtKB-KW"/>
</dbReference>
<evidence type="ECO:0000313" key="7">
    <source>
        <dbReference type="Proteomes" id="UP000056090"/>
    </source>
</evidence>
<name>A0A075P5J6_9ALTE</name>
<gene>
    <name evidence="5" type="primary">fre</name>
    <name evidence="6" type="ORF">DCW74_10780</name>
    <name evidence="5" type="ORF">EP13_16795</name>
</gene>
<dbReference type="OrthoDB" id="9806195at2"/>
<evidence type="ECO:0000313" key="8">
    <source>
        <dbReference type="Proteomes" id="UP000263517"/>
    </source>
</evidence>
<dbReference type="CDD" id="cd06189">
    <property type="entry name" value="flavin_oxioreductase"/>
    <property type="match status" value="1"/>
</dbReference>
<proteinExistence type="inferred from homology"/>
<dbReference type="InterPro" id="IPR017938">
    <property type="entry name" value="Riboflavin_synthase-like_b-brl"/>
</dbReference>
<dbReference type="SUPFAM" id="SSF52343">
    <property type="entry name" value="Ferredoxin reductase-like, C-terminal NADP-linked domain"/>
    <property type="match status" value="1"/>
</dbReference>
<dbReference type="KEGG" id="aaus:EP12_17545"/>
<evidence type="ECO:0000313" key="6">
    <source>
        <dbReference type="EMBL" id="HAW76205.1"/>
    </source>
</evidence>
<dbReference type="AlphaFoldDB" id="A0A075P5J6"/>
<dbReference type="InterPro" id="IPR039261">
    <property type="entry name" value="FNR_nucleotide-bd"/>
</dbReference>
<dbReference type="InterPro" id="IPR050415">
    <property type="entry name" value="MRET"/>
</dbReference>
<dbReference type="GO" id="GO:0016491">
    <property type="term" value="F:oxidoreductase activity"/>
    <property type="evidence" value="ECO:0007669"/>
    <property type="project" value="UniProtKB-KW"/>
</dbReference>
<dbReference type="PANTHER" id="PTHR47354">
    <property type="entry name" value="NADH OXIDOREDUCTASE HCR"/>
    <property type="match status" value="1"/>
</dbReference>
<dbReference type="RefSeq" id="WP_044058221.1">
    <property type="nucleotide sequence ID" value="NZ_CAJXAX010000008.1"/>
</dbReference>
<dbReference type="Proteomes" id="UP000263517">
    <property type="component" value="Unassembled WGS sequence"/>
</dbReference>
<organism evidence="5 7">
    <name type="scientific">Alteromonas australica</name>
    <dbReference type="NCBI Taxonomy" id="589873"/>
    <lineage>
        <taxon>Bacteria</taxon>
        <taxon>Pseudomonadati</taxon>
        <taxon>Pseudomonadota</taxon>
        <taxon>Gammaproteobacteria</taxon>
        <taxon>Alteromonadales</taxon>
        <taxon>Alteromonadaceae</taxon>
        <taxon>Alteromonas/Salinimonas group</taxon>
        <taxon>Alteromonas</taxon>
    </lineage>
</organism>
<dbReference type="PRINTS" id="PR00410">
    <property type="entry name" value="PHEHYDRXLASE"/>
</dbReference>
<dbReference type="NCBIfam" id="NF005963">
    <property type="entry name" value="PRK08051.1"/>
    <property type="match status" value="1"/>
</dbReference>
<evidence type="ECO:0000256" key="3">
    <source>
        <dbReference type="ARBA" id="ARBA00038177"/>
    </source>
</evidence>
<dbReference type="InterPro" id="IPR017927">
    <property type="entry name" value="FAD-bd_FR_type"/>
</dbReference>
<protein>
    <submittedName>
        <fullName evidence="5">FMN reductase</fullName>
        <ecNumber evidence="5">1.16.1.3</ecNumber>
    </submittedName>
    <submittedName>
        <fullName evidence="6">NAD(P)H-flavin reductase</fullName>
    </submittedName>
</protein>
<dbReference type="EMBL" id="CP008849">
    <property type="protein sequence ID" value="AIG00206.1"/>
    <property type="molecule type" value="Genomic_DNA"/>
</dbReference>
<evidence type="ECO:0000313" key="5">
    <source>
        <dbReference type="EMBL" id="AIG00206.1"/>
    </source>
</evidence>
<dbReference type="InterPro" id="IPR001433">
    <property type="entry name" value="OxRdtase_FAD/NAD-bd"/>
</dbReference>
<dbReference type="SUPFAM" id="SSF63380">
    <property type="entry name" value="Riboflavin synthase domain-like"/>
    <property type="match status" value="1"/>
</dbReference>
<dbReference type="Proteomes" id="UP000056090">
    <property type="component" value="Chromosome"/>
</dbReference>
<dbReference type="EMBL" id="DNAN01000383">
    <property type="protein sequence ID" value="HAW76205.1"/>
    <property type="molecule type" value="Genomic_DNA"/>
</dbReference>